<accession>A0AAN6SEV1</accession>
<comment type="caution">
    <text evidence="2">The sequence shown here is derived from an EMBL/GenBank/DDBJ whole genome shotgun (WGS) entry which is preliminary data.</text>
</comment>
<evidence type="ECO:0000313" key="2">
    <source>
        <dbReference type="EMBL" id="KAK3951065.1"/>
    </source>
</evidence>
<sequence length="116" mass="13030">MCTKHFTDSYCTSCDELVQGRSTEYPCRPKYRGERIGQCAGGIETKTVTEAVLCKNCERKQRKMEKKKEKDKAKAKGKETEKEKEKEMKHKCSGCASAAGEMPSVNEEEQPLITGS</sequence>
<evidence type="ECO:0000256" key="1">
    <source>
        <dbReference type="SAM" id="MobiDB-lite"/>
    </source>
</evidence>
<evidence type="ECO:0000313" key="3">
    <source>
        <dbReference type="Proteomes" id="UP001303222"/>
    </source>
</evidence>
<keyword evidence="3" id="KW-1185">Reference proteome</keyword>
<feature type="compositionally biased region" description="Basic and acidic residues" evidence="1">
    <location>
        <begin position="66"/>
        <end position="90"/>
    </location>
</feature>
<reference evidence="2" key="1">
    <citation type="journal article" date="2023" name="Mol. Phylogenet. Evol.">
        <title>Genome-scale phylogeny and comparative genomics of the fungal order Sordariales.</title>
        <authorList>
            <person name="Hensen N."/>
            <person name="Bonometti L."/>
            <person name="Westerberg I."/>
            <person name="Brannstrom I.O."/>
            <person name="Guillou S."/>
            <person name="Cros-Aarteil S."/>
            <person name="Calhoun S."/>
            <person name="Haridas S."/>
            <person name="Kuo A."/>
            <person name="Mondo S."/>
            <person name="Pangilinan J."/>
            <person name="Riley R."/>
            <person name="LaButti K."/>
            <person name="Andreopoulos B."/>
            <person name="Lipzen A."/>
            <person name="Chen C."/>
            <person name="Yan M."/>
            <person name="Daum C."/>
            <person name="Ng V."/>
            <person name="Clum A."/>
            <person name="Steindorff A."/>
            <person name="Ohm R.A."/>
            <person name="Martin F."/>
            <person name="Silar P."/>
            <person name="Natvig D.O."/>
            <person name="Lalanne C."/>
            <person name="Gautier V."/>
            <person name="Ament-Velasquez S.L."/>
            <person name="Kruys A."/>
            <person name="Hutchinson M.I."/>
            <person name="Powell A.J."/>
            <person name="Barry K."/>
            <person name="Miller A.N."/>
            <person name="Grigoriev I.V."/>
            <person name="Debuchy R."/>
            <person name="Gladieux P."/>
            <person name="Hiltunen Thoren M."/>
            <person name="Johannesson H."/>
        </authorList>
    </citation>
    <scope>NUCLEOTIDE SEQUENCE</scope>
    <source>
        <strain evidence="2">CBS 626.80</strain>
    </source>
</reference>
<organism evidence="2 3">
    <name type="scientific">Pseudoneurospora amorphoporcata</name>
    <dbReference type="NCBI Taxonomy" id="241081"/>
    <lineage>
        <taxon>Eukaryota</taxon>
        <taxon>Fungi</taxon>
        <taxon>Dikarya</taxon>
        <taxon>Ascomycota</taxon>
        <taxon>Pezizomycotina</taxon>
        <taxon>Sordariomycetes</taxon>
        <taxon>Sordariomycetidae</taxon>
        <taxon>Sordariales</taxon>
        <taxon>Sordariaceae</taxon>
        <taxon>Pseudoneurospora</taxon>
    </lineage>
</organism>
<feature type="region of interest" description="Disordered" evidence="1">
    <location>
        <begin position="60"/>
        <end position="116"/>
    </location>
</feature>
<reference evidence="2" key="2">
    <citation type="submission" date="2023-06" db="EMBL/GenBank/DDBJ databases">
        <authorList>
            <consortium name="Lawrence Berkeley National Laboratory"/>
            <person name="Mondo S.J."/>
            <person name="Hensen N."/>
            <person name="Bonometti L."/>
            <person name="Westerberg I."/>
            <person name="Brannstrom I.O."/>
            <person name="Guillou S."/>
            <person name="Cros-Aarteil S."/>
            <person name="Calhoun S."/>
            <person name="Haridas S."/>
            <person name="Kuo A."/>
            <person name="Pangilinan J."/>
            <person name="Riley R."/>
            <person name="Labutti K."/>
            <person name="Andreopoulos B."/>
            <person name="Lipzen A."/>
            <person name="Chen C."/>
            <person name="Yanf M."/>
            <person name="Daum C."/>
            <person name="Ng V."/>
            <person name="Clum A."/>
            <person name="Steindorff A."/>
            <person name="Ohm R."/>
            <person name="Martin F."/>
            <person name="Silar P."/>
            <person name="Natvig D."/>
            <person name="Lalanne C."/>
            <person name="Gautier V."/>
            <person name="Ament-Velasquez S.L."/>
            <person name="Kruys A."/>
            <person name="Hutchinson M.I."/>
            <person name="Powell A.J."/>
            <person name="Barry K."/>
            <person name="Miller A.N."/>
            <person name="Grigoriev I.V."/>
            <person name="Debuchy R."/>
            <person name="Gladieux P."/>
            <person name="Thoren M.H."/>
            <person name="Johannesson H."/>
        </authorList>
    </citation>
    <scope>NUCLEOTIDE SEQUENCE</scope>
    <source>
        <strain evidence="2">CBS 626.80</strain>
    </source>
</reference>
<proteinExistence type="predicted"/>
<dbReference type="AlphaFoldDB" id="A0AAN6SEV1"/>
<protein>
    <submittedName>
        <fullName evidence="2">Uncharacterized protein</fullName>
    </submittedName>
</protein>
<gene>
    <name evidence="2" type="ORF">QBC32DRAFT_170609</name>
</gene>
<dbReference type="EMBL" id="MU859158">
    <property type="protein sequence ID" value="KAK3951065.1"/>
    <property type="molecule type" value="Genomic_DNA"/>
</dbReference>
<dbReference type="Proteomes" id="UP001303222">
    <property type="component" value="Unassembled WGS sequence"/>
</dbReference>
<name>A0AAN6SEV1_9PEZI</name>